<feature type="transmembrane region" description="Helical" evidence="1">
    <location>
        <begin position="46"/>
        <end position="64"/>
    </location>
</feature>
<dbReference type="AlphaFoldDB" id="A0A846LNL0"/>
<evidence type="ECO:0008006" key="4">
    <source>
        <dbReference type="Google" id="ProtNLM"/>
    </source>
</evidence>
<feature type="transmembrane region" description="Helical" evidence="1">
    <location>
        <begin position="95"/>
        <end position="118"/>
    </location>
</feature>
<keyword evidence="1" id="KW-1133">Transmembrane helix</keyword>
<comment type="caution">
    <text evidence="2">The sequence shown here is derived from an EMBL/GenBank/DDBJ whole genome shotgun (WGS) entry which is preliminary data.</text>
</comment>
<feature type="transmembrane region" description="Helical" evidence="1">
    <location>
        <begin position="71"/>
        <end position="89"/>
    </location>
</feature>
<proteinExistence type="predicted"/>
<accession>A0A846LNL0</accession>
<evidence type="ECO:0000313" key="3">
    <source>
        <dbReference type="Proteomes" id="UP000552836"/>
    </source>
</evidence>
<feature type="transmembrane region" description="Helical" evidence="1">
    <location>
        <begin position="7"/>
        <end position="26"/>
    </location>
</feature>
<sequence>MAGRRTAWTAAAAVLSVLAWAAWLGWDREYQFDPATNTASGPYEEWQVVGCVLTLLAAAVLVGWVRRPLPAAVVVTVPFTLCWTVDAALQDDTGLFLVGALLIAVGLFLGSLLVAVGLGRAPGRRRVDA</sequence>
<name>A0A846LNL0_9ACTN</name>
<dbReference type="Proteomes" id="UP000552836">
    <property type="component" value="Unassembled WGS sequence"/>
</dbReference>
<keyword evidence="1" id="KW-0472">Membrane</keyword>
<dbReference type="EMBL" id="JAAMPA010000001">
    <property type="protein sequence ID" value="NIH67015.1"/>
    <property type="molecule type" value="Genomic_DNA"/>
</dbReference>
<evidence type="ECO:0000256" key="1">
    <source>
        <dbReference type="SAM" id="Phobius"/>
    </source>
</evidence>
<keyword evidence="1" id="KW-0812">Transmembrane</keyword>
<organism evidence="2 3">
    <name type="scientific">Modestobacter marinus</name>
    <dbReference type="NCBI Taxonomy" id="477641"/>
    <lineage>
        <taxon>Bacteria</taxon>
        <taxon>Bacillati</taxon>
        <taxon>Actinomycetota</taxon>
        <taxon>Actinomycetes</taxon>
        <taxon>Geodermatophilales</taxon>
        <taxon>Geodermatophilaceae</taxon>
        <taxon>Modestobacter</taxon>
    </lineage>
</organism>
<dbReference type="RefSeq" id="WP_166754504.1">
    <property type="nucleotide sequence ID" value="NZ_BAABJU010000001.1"/>
</dbReference>
<reference evidence="2 3" key="1">
    <citation type="submission" date="2020-02" db="EMBL/GenBank/DDBJ databases">
        <title>Sequencing the genomes of 1000 actinobacteria strains.</title>
        <authorList>
            <person name="Klenk H.-P."/>
        </authorList>
    </citation>
    <scope>NUCLEOTIDE SEQUENCE [LARGE SCALE GENOMIC DNA]</scope>
    <source>
        <strain evidence="2 3">DSM 45201</strain>
    </source>
</reference>
<evidence type="ECO:0000313" key="2">
    <source>
        <dbReference type="EMBL" id="NIH67015.1"/>
    </source>
</evidence>
<gene>
    <name evidence="2" type="ORF">FB380_001461</name>
</gene>
<protein>
    <recommendedName>
        <fullName evidence="4">Integral membrane protein</fullName>
    </recommendedName>
</protein>